<dbReference type="InterPro" id="IPR055360">
    <property type="entry name" value="bAvd"/>
</dbReference>
<dbReference type="AlphaFoldDB" id="A0A0G1QGA9"/>
<reference evidence="2 3" key="1">
    <citation type="journal article" date="2015" name="Nature">
        <title>rRNA introns, odd ribosomes, and small enigmatic genomes across a large radiation of phyla.</title>
        <authorList>
            <person name="Brown C.T."/>
            <person name="Hug L.A."/>
            <person name="Thomas B.C."/>
            <person name="Sharon I."/>
            <person name="Castelle C.J."/>
            <person name="Singh A."/>
            <person name="Wilkins M.J."/>
            <person name="Williams K.H."/>
            <person name="Banfield J.F."/>
        </authorList>
    </citation>
    <scope>NUCLEOTIDE SEQUENCE [LARGE SCALE GENOMIC DNA]</scope>
</reference>
<sequence>MPIIGRSVLIYKLWHEILDHISKKSRYTLGTKIDLLFIETLELLFIASYLSKQAKLPYLQKAVAKLDLLKFFLQISWEIKAMDTKKYISLSEKLDEIGKMLGGWIRGISIKENSAGKGGE</sequence>
<dbReference type="CDD" id="cd16376">
    <property type="entry name" value="Avd_like"/>
    <property type="match status" value="1"/>
</dbReference>
<dbReference type="Gene3D" id="1.20.1440.60">
    <property type="entry name" value="23S rRNA-intervening sequence"/>
    <property type="match status" value="1"/>
</dbReference>
<gene>
    <name evidence="2" type="ORF">UX24_C0002G0011</name>
</gene>
<organism evidence="2 3">
    <name type="scientific">Candidatus Giovannonibacteria bacterium GW2011_GWB1_45_9b</name>
    <dbReference type="NCBI Taxonomy" id="1618653"/>
    <lineage>
        <taxon>Bacteria</taxon>
        <taxon>Candidatus Giovannoniibacteriota</taxon>
    </lineage>
</organism>
<name>A0A0G1QGA9_9BACT</name>
<dbReference type="PATRIC" id="fig|1618653.3.peg.37"/>
<accession>A0A0G1QGA9</accession>
<protein>
    <recommendedName>
        <fullName evidence="1">bAvd-like domain-containing protein</fullName>
    </recommendedName>
</protein>
<comment type="caution">
    <text evidence="2">The sequence shown here is derived from an EMBL/GenBank/DDBJ whole genome shotgun (WGS) entry which is preliminary data.</text>
</comment>
<evidence type="ECO:0000313" key="3">
    <source>
        <dbReference type="Proteomes" id="UP000034020"/>
    </source>
</evidence>
<proteinExistence type="predicted"/>
<dbReference type="InterPro" id="IPR036583">
    <property type="entry name" value="23S_rRNA_IVS_sf"/>
</dbReference>
<dbReference type="Proteomes" id="UP000034020">
    <property type="component" value="Unassembled WGS sequence"/>
</dbReference>
<feature type="domain" description="bAvd-like" evidence="1">
    <location>
        <begin position="14"/>
        <end position="106"/>
    </location>
</feature>
<evidence type="ECO:0000313" key="2">
    <source>
        <dbReference type="EMBL" id="KKU16778.1"/>
    </source>
</evidence>
<dbReference type="EMBL" id="LCLL01000002">
    <property type="protein sequence ID" value="KKU16778.1"/>
    <property type="molecule type" value="Genomic_DNA"/>
</dbReference>
<evidence type="ECO:0000259" key="1">
    <source>
        <dbReference type="Pfam" id="PF22296"/>
    </source>
</evidence>
<dbReference type="Pfam" id="PF22296">
    <property type="entry name" value="bAvd"/>
    <property type="match status" value="1"/>
</dbReference>
<dbReference type="SUPFAM" id="SSF158446">
    <property type="entry name" value="IVS-encoded protein-like"/>
    <property type="match status" value="1"/>
</dbReference>